<proteinExistence type="predicted"/>
<gene>
    <name evidence="9" type="ORF">Q428_11055</name>
</gene>
<dbReference type="Proteomes" id="UP000019681">
    <property type="component" value="Unassembled WGS sequence"/>
</dbReference>
<comment type="subcellular location">
    <subcellularLocation>
        <location evidence="1">Cell membrane</location>
        <topology evidence="1">Multi-pass membrane protein</topology>
    </subcellularLocation>
</comment>
<dbReference type="InterPro" id="IPR020846">
    <property type="entry name" value="MFS_dom"/>
</dbReference>
<dbReference type="PANTHER" id="PTHR42718:SF46">
    <property type="entry name" value="BLR6921 PROTEIN"/>
    <property type="match status" value="1"/>
</dbReference>
<dbReference type="FunFam" id="1.20.1720.10:FF:000021">
    <property type="entry name" value="Drug resistance transporter, EmrB/QacA subfamily"/>
    <property type="match status" value="1"/>
</dbReference>
<evidence type="ECO:0000313" key="10">
    <source>
        <dbReference type="Proteomes" id="UP000019681"/>
    </source>
</evidence>
<feature type="transmembrane region" description="Helical" evidence="7">
    <location>
        <begin position="57"/>
        <end position="76"/>
    </location>
</feature>
<dbReference type="Gene3D" id="1.20.1250.20">
    <property type="entry name" value="MFS general substrate transporter like domains"/>
    <property type="match status" value="1"/>
</dbReference>
<keyword evidence="3" id="KW-1003">Cell membrane</keyword>
<feature type="transmembrane region" description="Helical" evidence="7">
    <location>
        <begin position="115"/>
        <end position="139"/>
    </location>
</feature>
<dbReference type="STRING" id="1403537.Q428_11055"/>
<evidence type="ECO:0000256" key="7">
    <source>
        <dbReference type="SAM" id="Phobius"/>
    </source>
</evidence>
<feature type="transmembrane region" description="Helical" evidence="7">
    <location>
        <begin position="371"/>
        <end position="394"/>
    </location>
</feature>
<feature type="transmembrane region" description="Helical" evidence="7">
    <location>
        <begin position="82"/>
        <end position="103"/>
    </location>
</feature>
<feature type="transmembrane region" description="Helical" evidence="7">
    <location>
        <begin position="280"/>
        <end position="301"/>
    </location>
</feature>
<dbReference type="CDD" id="cd17321">
    <property type="entry name" value="MFS_MMR_MDR_like"/>
    <property type="match status" value="1"/>
</dbReference>
<evidence type="ECO:0000256" key="5">
    <source>
        <dbReference type="ARBA" id="ARBA00022989"/>
    </source>
</evidence>
<name>A0A017RTQ6_9CLOT</name>
<dbReference type="InterPro" id="IPR011701">
    <property type="entry name" value="MFS"/>
</dbReference>
<keyword evidence="4 7" id="KW-0812">Transmembrane</keyword>
<protein>
    <submittedName>
        <fullName evidence="9">Multidrug MFS transporter</fullName>
    </submittedName>
</protein>
<accession>A0A017RTQ6</accession>
<sequence length="448" mass="48905">MACLDSSIVNVALPVMAKRLSASMASIEEVVTSYLIVISATILFFGRLGDIKGKTNVFKYGFILFSLGSLLCGISTNLKFLVISRIVQGIGAAMTMATSQGIITHVFPVNERGRALGISATFVALGTLVGPPLGGYLITYFSWQYIFLINVPIGVIAFIFALKFLPRGEINENQSLDIKGALLFSIFIVLLFWGLITGQRTGYDVKVNLGLSAALISFVLFIIIEKRTETPMVDLSIFKNNTFSINVFCAFVSFLGISSVNIIQPFYLQYVLKITPAKTGTILMVYPVILSIVAPLSGYLSDKIGSKILTLVGLAITTIGLFSLTRLWEGSRISYIVFVIAILGLGNGLFQSPNNSLVMSSVPRNKLGIAGGINALIRNLGFVFGVSLSTSILYNRMSYKIGYKVLNYVDGREDAFVYGMKYVYYTTAVICLVGFLTSLYSKIERIKK</sequence>
<reference evidence="9 10" key="1">
    <citation type="journal article" date="2014" name="Genome Announc.">
        <title>Draft Genome Sequence of Fervidicella metallireducens Strain AeBT, an Iron-Reducing Thermoanaerobe from the Great Artesian Basin.</title>
        <authorList>
            <person name="Patel B.K."/>
        </authorList>
    </citation>
    <scope>NUCLEOTIDE SEQUENCE [LARGE SCALE GENOMIC DNA]</scope>
    <source>
        <strain evidence="9 10">AeB</strain>
    </source>
</reference>
<evidence type="ECO:0000256" key="6">
    <source>
        <dbReference type="ARBA" id="ARBA00023136"/>
    </source>
</evidence>
<dbReference type="EMBL" id="AZQP01000036">
    <property type="protein sequence ID" value="EYE87844.1"/>
    <property type="molecule type" value="Genomic_DNA"/>
</dbReference>
<feature type="transmembrane region" description="Helical" evidence="7">
    <location>
        <begin position="176"/>
        <end position="195"/>
    </location>
</feature>
<dbReference type="SUPFAM" id="SSF103473">
    <property type="entry name" value="MFS general substrate transporter"/>
    <property type="match status" value="1"/>
</dbReference>
<feature type="domain" description="Major facilitator superfamily (MFS) profile" evidence="8">
    <location>
        <begin position="1"/>
        <end position="446"/>
    </location>
</feature>
<dbReference type="PANTHER" id="PTHR42718">
    <property type="entry name" value="MAJOR FACILITATOR SUPERFAMILY MULTIDRUG TRANSPORTER MFSC"/>
    <property type="match status" value="1"/>
</dbReference>
<evidence type="ECO:0000313" key="9">
    <source>
        <dbReference type="EMBL" id="EYE87844.1"/>
    </source>
</evidence>
<keyword evidence="5 7" id="KW-1133">Transmembrane helix</keyword>
<evidence type="ECO:0000256" key="2">
    <source>
        <dbReference type="ARBA" id="ARBA00022448"/>
    </source>
</evidence>
<feature type="transmembrane region" description="Helical" evidence="7">
    <location>
        <begin position="308"/>
        <end position="327"/>
    </location>
</feature>
<feature type="transmembrane region" description="Helical" evidence="7">
    <location>
        <begin position="207"/>
        <end position="224"/>
    </location>
</feature>
<dbReference type="Pfam" id="PF07690">
    <property type="entry name" value="MFS_1"/>
    <property type="match status" value="1"/>
</dbReference>
<keyword evidence="10" id="KW-1185">Reference proteome</keyword>
<evidence type="ECO:0000256" key="1">
    <source>
        <dbReference type="ARBA" id="ARBA00004651"/>
    </source>
</evidence>
<keyword evidence="6 7" id="KW-0472">Membrane</keyword>
<dbReference type="Gene3D" id="1.20.1720.10">
    <property type="entry name" value="Multidrug resistance protein D"/>
    <property type="match status" value="1"/>
</dbReference>
<dbReference type="GO" id="GO:0022857">
    <property type="term" value="F:transmembrane transporter activity"/>
    <property type="evidence" value="ECO:0007669"/>
    <property type="project" value="InterPro"/>
</dbReference>
<evidence type="ECO:0000256" key="4">
    <source>
        <dbReference type="ARBA" id="ARBA00022692"/>
    </source>
</evidence>
<dbReference type="InterPro" id="IPR036259">
    <property type="entry name" value="MFS_trans_sf"/>
</dbReference>
<dbReference type="GO" id="GO:0005886">
    <property type="term" value="C:plasma membrane"/>
    <property type="evidence" value="ECO:0007669"/>
    <property type="project" value="UniProtKB-SubCell"/>
</dbReference>
<dbReference type="AlphaFoldDB" id="A0A017RTQ6"/>
<evidence type="ECO:0000256" key="3">
    <source>
        <dbReference type="ARBA" id="ARBA00022475"/>
    </source>
</evidence>
<feature type="transmembrane region" description="Helical" evidence="7">
    <location>
        <begin position="245"/>
        <end position="268"/>
    </location>
</feature>
<organism evidence="9 10">
    <name type="scientific">Fervidicella metallireducens AeB</name>
    <dbReference type="NCBI Taxonomy" id="1403537"/>
    <lineage>
        <taxon>Bacteria</taxon>
        <taxon>Bacillati</taxon>
        <taxon>Bacillota</taxon>
        <taxon>Clostridia</taxon>
        <taxon>Eubacteriales</taxon>
        <taxon>Clostridiaceae</taxon>
        <taxon>Fervidicella</taxon>
    </lineage>
</organism>
<evidence type="ECO:0000259" key="8">
    <source>
        <dbReference type="PROSITE" id="PS50850"/>
    </source>
</evidence>
<comment type="caution">
    <text evidence="9">The sequence shown here is derived from an EMBL/GenBank/DDBJ whole genome shotgun (WGS) entry which is preliminary data.</text>
</comment>
<feature type="transmembrane region" description="Helical" evidence="7">
    <location>
        <begin position="333"/>
        <end position="350"/>
    </location>
</feature>
<dbReference type="InterPro" id="IPR004638">
    <property type="entry name" value="EmrB-like"/>
</dbReference>
<feature type="transmembrane region" description="Helical" evidence="7">
    <location>
        <begin position="422"/>
        <end position="440"/>
    </location>
</feature>
<dbReference type="PROSITE" id="PS50850">
    <property type="entry name" value="MFS"/>
    <property type="match status" value="1"/>
</dbReference>
<feature type="transmembrane region" description="Helical" evidence="7">
    <location>
        <begin position="20"/>
        <end position="45"/>
    </location>
</feature>
<keyword evidence="2" id="KW-0813">Transport</keyword>
<feature type="transmembrane region" description="Helical" evidence="7">
    <location>
        <begin position="145"/>
        <end position="164"/>
    </location>
</feature>
<dbReference type="NCBIfam" id="TIGR00711">
    <property type="entry name" value="efflux_EmrB"/>
    <property type="match status" value="1"/>
</dbReference>